<accession>A0AAX6MM76</accession>
<dbReference type="AlphaFoldDB" id="A0AAX6MM76"/>
<evidence type="ECO:0000313" key="1">
    <source>
        <dbReference type="EMBL" id="KAK6953507.1"/>
    </source>
</evidence>
<organism evidence="1 2">
    <name type="scientific">Daldinia eschscholtzii</name>
    <dbReference type="NCBI Taxonomy" id="292717"/>
    <lineage>
        <taxon>Eukaryota</taxon>
        <taxon>Fungi</taxon>
        <taxon>Dikarya</taxon>
        <taxon>Ascomycota</taxon>
        <taxon>Pezizomycotina</taxon>
        <taxon>Sordariomycetes</taxon>
        <taxon>Xylariomycetidae</taxon>
        <taxon>Xylariales</taxon>
        <taxon>Hypoxylaceae</taxon>
        <taxon>Daldinia</taxon>
    </lineage>
</organism>
<dbReference type="Proteomes" id="UP001369815">
    <property type="component" value="Unassembled WGS sequence"/>
</dbReference>
<dbReference type="Gene3D" id="3.40.50.300">
    <property type="entry name" value="P-loop containing nucleotide triphosphate hydrolases"/>
    <property type="match status" value="1"/>
</dbReference>
<dbReference type="EMBL" id="JBANMG010000005">
    <property type="protein sequence ID" value="KAK6953507.1"/>
    <property type="molecule type" value="Genomic_DNA"/>
</dbReference>
<proteinExistence type="predicted"/>
<comment type="caution">
    <text evidence="1">The sequence shown here is derived from an EMBL/GenBank/DDBJ whole genome shotgun (WGS) entry which is preliminary data.</text>
</comment>
<dbReference type="Pfam" id="PF13671">
    <property type="entry name" value="AAA_33"/>
    <property type="match status" value="1"/>
</dbReference>
<dbReference type="InterPro" id="IPR027417">
    <property type="entry name" value="P-loop_NTPase"/>
</dbReference>
<evidence type="ECO:0008006" key="3">
    <source>
        <dbReference type="Google" id="ProtNLM"/>
    </source>
</evidence>
<protein>
    <recommendedName>
        <fullName evidence="3">ATP/GTP-binding protein</fullName>
    </recommendedName>
</protein>
<name>A0AAX6MM76_9PEZI</name>
<evidence type="ECO:0000313" key="2">
    <source>
        <dbReference type="Proteomes" id="UP001369815"/>
    </source>
</evidence>
<dbReference type="SUPFAM" id="SSF52540">
    <property type="entry name" value="P-loop containing nucleoside triphosphate hydrolases"/>
    <property type="match status" value="1"/>
</dbReference>
<reference evidence="1 2" key="1">
    <citation type="journal article" date="2024" name="Front Chem Biol">
        <title>Unveiling the potential of Daldinia eschscholtzii MFLUCC 19-0629 through bioactivity and bioinformatics studies for enhanced sustainable agriculture production.</title>
        <authorList>
            <person name="Brooks S."/>
            <person name="Weaver J.A."/>
            <person name="Klomchit A."/>
            <person name="Alharthi S.A."/>
            <person name="Onlamun T."/>
            <person name="Nurani R."/>
            <person name="Vong T.K."/>
            <person name="Alberti F."/>
            <person name="Greco C."/>
        </authorList>
    </citation>
    <scope>NUCLEOTIDE SEQUENCE [LARGE SCALE GENOMIC DNA]</scope>
    <source>
        <strain evidence="1">MFLUCC 19-0629</strain>
    </source>
</reference>
<gene>
    <name evidence="1" type="ORF">Daesc_005812</name>
</gene>
<keyword evidence="2" id="KW-1185">Reference proteome</keyword>
<sequence>MEDAIEELGPKLVRTQSNDKPVVVMTCGIAGAGKSTLSKAILSTYPNFERLSADATIAARHGLYRVDYPPSKYAEFLNEASDECEARLIQLLREGKKDLVLDRSFYSREFREETKKLIEDNGGRWVLVYLRAKNKEALWERIVRRRKEGINADCAYEITREILDGYWDGFEAPVREGEIVIEVG</sequence>